<organism evidence="2 3">
    <name type="scientific">Actimicrobium antarcticum</name>
    <dbReference type="NCBI Taxonomy" id="1051899"/>
    <lineage>
        <taxon>Bacteria</taxon>
        <taxon>Pseudomonadati</taxon>
        <taxon>Pseudomonadota</taxon>
        <taxon>Betaproteobacteria</taxon>
        <taxon>Burkholderiales</taxon>
        <taxon>Oxalobacteraceae</taxon>
        <taxon>Actimicrobium</taxon>
    </lineage>
</organism>
<feature type="region of interest" description="Disordered" evidence="1">
    <location>
        <begin position="1"/>
        <end position="21"/>
    </location>
</feature>
<name>A0ABP7SGJ9_9BURK</name>
<reference evidence="3" key="1">
    <citation type="journal article" date="2019" name="Int. J. Syst. Evol. Microbiol.">
        <title>The Global Catalogue of Microorganisms (GCM) 10K type strain sequencing project: providing services to taxonomists for standard genome sequencing and annotation.</title>
        <authorList>
            <consortium name="The Broad Institute Genomics Platform"/>
            <consortium name="The Broad Institute Genome Sequencing Center for Infectious Disease"/>
            <person name="Wu L."/>
            <person name="Ma J."/>
        </authorList>
    </citation>
    <scope>NUCLEOTIDE SEQUENCE [LARGE SCALE GENOMIC DNA]</scope>
    <source>
        <strain evidence="3">JCM 16673</strain>
    </source>
</reference>
<proteinExistence type="predicted"/>
<dbReference type="Proteomes" id="UP001501353">
    <property type="component" value="Unassembled WGS sequence"/>
</dbReference>
<comment type="caution">
    <text evidence="2">The sequence shown here is derived from an EMBL/GenBank/DDBJ whole genome shotgun (WGS) entry which is preliminary data.</text>
</comment>
<evidence type="ECO:0000313" key="3">
    <source>
        <dbReference type="Proteomes" id="UP001501353"/>
    </source>
</evidence>
<protein>
    <submittedName>
        <fullName evidence="2">Uncharacterized protein</fullName>
    </submittedName>
</protein>
<evidence type="ECO:0000313" key="2">
    <source>
        <dbReference type="EMBL" id="GAA4011283.1"/>
    </source>
</evidence>
<gene>
    <name evidence="2" type="ORF">GCM10022212_00320</name>
</gene>
<keyword evidence="3" id="KW-1185">Reference proteome</keyword>
<evidence type="ECO:0000256" key="1">
    <source>
        <dbReference type="SAM" id="MobiDB-lite"/>
    </source>
</evidence>
<dbReference type="EMBL" id="BAAAZE010000001">
    <property type="protein sequence ID" value="GAA4011283.1"/>
    <property type="molecule type" value="Genomic_DNA"/>
</dbReference>
<sequence length="63" mass="6400">MLSPSGPEPPEKGPETPMRIVGDGPICARAGITVEADSKAAPSSLESFIAGISVVIAIVQILK</sequence>
<accession>A0ABP7SGJ9</accession>